<dbReference type="PANTHER" id="PTHR34352:SF1">
    <property type="entry name" value="PROTEIN YHFA"/>
    <property type="match status" value="1"/>
</dbReference>
<sequence length="126" mass="14295">MKFTYTDDAFETEFEYGKLVVSGNEEKGFRPFQLMVSSIAVCSGSVLRKVLEKQRMSVKDIQVEADVKRDPERANRLTHITLHYVIHGENLTESKVEKAVHLASKNCPMAQTVADSVEITETFELK</sequence>
<dbReference type="Pfam" id="PF02566">
    <property type="entry name" value="OsmC"/>
    <property type="match status" value="1"/>
</dbReference>
<dbReference type="Gene3D" id="3.30.300.20">
    <property type="match status" value="1"/>
</dbReference>
<dbReference type="PANTHER" id="PTHR34352">
    <property type="entry name" value="PROTEIN YHFA"/>
    <property type="match status" value="1"/>
</dbReference>
<keyword evidence="2" id="KW-1185">Reference proteome</keyword>
<dbReference type="SUPFAM" id="SSF82784">
    <property type="entry name" value="OsmC-like"/>
    <property type="match status" value="1"/>
</dbReference>
<dbReference type="STRING" id="1601833.SAMN05518684_104250"/>
<dbReference type="InterPro" id="IPR036102">
    <property type="entry name" value="OsmC/Ohrsf"/>
</dbReference>
<name>A0A1H9SJC1_9BACI</name>
<proteinExistence type="predicted"/>
<gene>
    <name evidence="1" type="ORF">SAMN05518684_104250</name>
</gene>
<reference evidence="2" key="1">
    <citation type="submission" date="2016-10" db="EMBL/GenBank/DDBJ databases">
        <authorList>
            <person name="Varghese N."/>
            <person name="Submissions S."/>
        </authorList>
    </citation>
    <scope>NUCLEOTIDE SEQUENCE [LARGE SCALE GENOMIC DNA]</scope>
    <source>
        <strain evidence="2">S9</strain>
    </source>
</reference>
<dbReference type="AlphaFoldDB" id="A0A1H9SJC1"/>
<dbReference type="InterPro" id="IPR003718">
    <property type="entry name" value="OsmC/Ohr_fam"/>
</dbReference>
<organism evidence="1 2">
    <name type="scientific">Salipaludibacillus aurantiacus</name>
    <dbReference type="NCBI Taxonomy" id="1601833"/>
    <lineage>
        <taxon>Bacteria</taxon>
        <taxon>Bacillati</taxon>
        <taxon>Bacillota</taxon>
        <taxon>Bacilli</taxon>
        <taxon>Bacillales</taxon>
        <taxon>Bacillaceae</taxon>
    </lineage>
</organism>
<evidence type="ECO:0000313" key="2">
    <source>
        <dbReference type="Proteomes" id="UP000198571"/>
    </source>
</evidence>
<dbReference type="OrthoDB" id="13625at2"/>
<dbReference type="RefSeq" id="WP_093049178.1">
    <property type="nucleotide sequence ID" value="NZ_FOGT01000004.1"/>
</dbReference>
<accession>A0A1H9SJC1</accession>
<protein>
    <submittedName>
        <fullName evidence="1">Uncharacterized OsmC-related protein</fullName>
    </submittedName>
</protein>
<dbReference type="Proteomes" id="UP000198571">
    <property type="component" value="Unassembled WGS sequence"/>
</dbReference>
<dbReference type="EMBL" id="FOGT01000004">
    <property type="protein sequence ID" value="SER84988.1"/>
    <property type="molecule type" value="Genomic_DNA"/>
</dbReference>
<dbReference type="InterPro" id="IPR015946">
    <property type="entry name" value="KH_dom-like_a/b"/>
</dbReference>
<evidence type="ECO:0000313" key="1">
    <source>
        <dbReference type="EMBL" id="SER84988.1"/>
    </source>
</evidence>